<proteinExistence type="predicted"/>
<dbReference type="EMBL" id="JACDUR010000007">
    <property type="protein sequence ID" value="MBA2895837.1"/>
    <property type="molecule type" value="Genomic_DNA"/>
</dbReference>
<evidence type="ECO:0000313" key="3">
    <source>
        <dbReference type="EMBL" id="MBA2895837.1"/>
    </source>
</evidence>
<dbReference type="PANTHER" id="PTHR36435:SF1">
    <property type="entry name" value="CAAX AMINO TERMINAL PROTEASE FAMILY PROTEIN"/>
    <property type="match status" value="1"/>
</dbReference>
<sequence>MHDNPPPPYGPPQPYTPQAPQPWFLPSPPGARYDQLARNAANAWWRPLVGTIVLGVAFFGVGLAVLLIGMFVAVVLGIEVLQNDPRLFGDPVYALVFLLLSIAAVLPVVYGTTALIQRRRPGTLSSVAGRLRWTWLWQCVLVAVVALVLGQAALAAAYAIAGEDVSQLFGWAGWERFLPAVVVILLLVPFQAATEEYLFRGWLLQAFGAYFRNPVFGIVLGSLAFMSLHGYTGAGMVDVFSFGVVMGLLAVRTGGLEAAIAMHVVNNVFAFGLSAAAGELEKAMQQGAVPWPSLAGTVVQLGVFAAGVLFLARKRAISQFSPQITREFGESR</sequence>
<dbReference type="InterPro" id="IPR052710">
    <property type="entry name" value="CAAX_protease"/>
</dbReference>
<dbReference type="Proteomes" id="UP000530928">
    <property type="component" value="Unassembled WGS sequence"/>
</dbReference>
<dbReference type="InterPro" id="IPR003675">
    <property type="entry name" value="Rce1/LyrA-like_dom"/>
</dbReference>
<feature type="transmembrane region" description="Helical" evidence="1">
    <location>
        <begin position="231"/>
        <end position="251"/>
    </location>
</feature>
<evidence type="ECO:0000313" key="4">
    <source>
        <dbReference type="Proteomes" id="UP000530928"/>
    </source>
</evidence>
<reference evidence="3 4" key="1">
    <citation type="submission" date="2020-07" db="EMBL/GenBank/DDBJ databases">
        <title>Genomic Encyclopedia of Type Strains, Phase IV (KMG-IV): sequencing the most valuable type-strain genomes for metagenomic binning, comparative biology and taxonomic classification.</title>
        <authorList>
            <person name="Goeker M."/>
        </authorList>
    </citation>
    <scope>NUCLEOTIDE SEQUENCE [LARGE SCALE GENOMIC DNA]</scope>
    <source>
        <strain evidence="3 4">DSM 45533</strain>
    </source>
</reference>
<evidence type="ECO:0000259" key="2">
    <source>
        <dbReference type="Pfam" id="PF02517"/>
    </source>
</evidence>
<organism evidence="3 4">
    <name type="scientific">Nonomuraea soli</name>
    <dbReference type="NCBI Taxonomy" id="1032476"/>
    <lineage>
        <taxon>Bacteria</taxon>
        <taxon>Bacillati</taxon>
        <taxon>Actinomycetota</taxon>
        <taxon>Actinomycetes</taxon>
        <taxon>Streptosporangiales</taxon>
        <taxon>Streptosporangiaceae</taxon>
        <taxon>Nonomuraea</taxon>
    </lineage>
</organism>
<dbReference type="Pfam" id="PF02517">
    <property type="entry name" value="Rce1-like"/>
    <property type="match status" value="1"/>
</dbReference>
<feature type="transmembrane region" description="Helical" evidence="1">
    <location>
        <begin position="135"/>
        <end position="161"/>
    </location>
</feature>
<dbReference type="RefSeq" id="WP_181614525.1">
    <property type="nucleotide sequence ID" value="NZ_BAABAM010000011.1"/>
</dbReference>
<name>A0A7W0HUD1_9ACTN</name>
<feature type="transmembrane region" description="Helical" evidence="1">
    <location>
        <begin position="258"/>
        <end position="277"/>
    </location>
</feature>
<feature type="transmembrane region" description="Helical" evidence="1">
    <location>
        <begin position="48"/>
        <end position="72"/>
    </location>
</feature>
<dbReference type="GO" id="GO:0004175">
    <property type="term" value="F:endopeptidase activity"/>
    <property type="evidence" value="ECO:0007669"/>
    <property type="project" value="UniProtKB-ARBA"/>
</dbReference>
<keyword evidence="1" id="KW-1133">Transmembrane helix</keyword>
<dbReference type="GO" id="GO:0080120">
    <property type="term" value="P:CAAX-box protein maturation"/>
    <property type="evidence" value="ECO:0007669"/>
    <property type="project" value="UniProtKB-ARBA"/>
</dbReference>
<accession>A0A7W0HUD1</accession>
<keyword evidence="1" id="KW-0812">Transmembrane</keyword>
<comment type="caution">
    <text evidence="3">The sequence shown here is derived from an EMBL/GenBank/DDBJ whole genome shotgun (WGS) entry which is preliminary data.</text>
</comment>
<feature type="transmembrane region" description="Helical" evidence="1">
    <location>
        <begin position="92"/>
        <end position="115"/>
    </location>
</feature>
<dbReference type="AlphaFoldDB" id="A0A7W0HUD1"/>
<protein>
    <recommendedName>
        <fullName evidence="2">CAAX prenyl protease 2/Lysostaphin resistance protein A-like domain-containing protein</fullName>
    </recommendedName>
</protein>
<keyword evidence="4" id="KW-1185">Reference proteome</keyword>
<feature type="transmembrane region" description="Helical" evidence="1">
    <location>
        <begin position="173"/>
        <end position="190"/>
    </location>
</feature>
<feature type="domain" description="CAAX prenyl protease 2/Lysostaphin resistance protein A-like" evidence="2">
    <location>
        <begin position="180"/>
        <end position="269"/>
    </location>
</feature>
<keyword evidence="1" id="KW-0472">Membrane</keyword>
<feature type="transmembrane region" description="Helical" evidence="1">
    <location>
        <begin position="202"/>
        <end position="225"/>
    </location>
</feature>
<feature type="transmembrane region" description="Helical" evidence="1">
    <location>
        <begin position="289"/>
        <end position="312"/>
    </location>
</feature>
<gene>
    <name evidence="3" type="ORF">HNR30_007223</name>
</gene>
<dbReference type="PANTHER" id="PTHR36435">
    <property type="entry name" value="SLR1288 PROTEIN"/>
    <property type="match status" value="1"/>
</dbReference>
<evidence type="ECO:0000256" key="1">
    <source>
        <dbReference type="SAM" id="Phobius"/>
    </source>
</evidence>